<organism evidence="2 3">
    <name type="scientific">Mycoplasmopsis felifaucium</name>
    <dbReference type="NCBI Taxonomy" id="35768"/>
    <lineage>
        <taxon>Bacteria</taxon>
        <taxon>Bacillati</taxon>
        <taxon>Mycoplasmatota</taxon>
        <taxon>Mycoplasmoidales</taxon>
        <taxon>Metamycoplasmataceae</taxon>
        <taxon>Mycoplasmopsis</taxon>
    </lineage>
</organism>
<sequence>MKKQLLSKFLIGSGFIVAPLFSLTVVSCTKETPKTEIKENKSESSKPAISVDKETKDIVWNWSQKTGCGCGNRHNTSDDL</sequence>
<accession>A0ABZ2RRR1</accession>
<protein>
    <recommendedName>
        <fullName evidence="4">Lipoprotein</fullName>
    </recommendedName>
</protein>
<evidence type="ECO:0000313" key="3">
    <source>
        <dbReference type="Proteomes" id="UP001477443"/>
    </source>
</evidence>
<dbReference type="Proteomes" id="UP001477443">
    <property type="component" value="Chromosome"/>
</dbReference>
<evidence type="ECO:0000256" key="1">
    <source>
        <dbReference type="SAM" id="SignalP"/>
    </source>
</evidence>
<gene>
    <name evidence="2" type="ORF">WG617_00345</name>
</gene>
<evidence type="ECO:0008006" key="4">
    <source>
        <dbReference type="Google" id="ProtNLM"/>
    </source>
</evidence>
<dbReference type="RefSeq" id="WP_027334753.1">
    <property type="nucleotide sequence ID" value="NZ_CP148067.1"/>
</dbReference>
<dbReference type="PROSITE" id="PS51257">
    <property type="entry name" value="PROKAR_LIPOPROTEIN"/>
    <property type="match status" value="1"/>
</dbReference>
<keyword evidence="1" id="KW-0732">Signal</keyword>
<proteinExistence type="predicted"/>
<reference evidence="2" key="1">
    <citation type="submission" date="2024-03" db="EMBL/GenBank/DDBJ databases">
        <title>Complete genome sequence of Mycoplasma felifaucium Z921 isolated from the trachea of a cheetah.</title>
        <authorList>
            <person name="Spergser J."/>
        </authorList>
    </citation>
    <scope>NUCLEOTIDE SEQUENCE [LARGE SCALE GENOMIC DNA]</scope>
    <source>
        <strain evidence="2">Z921</strain>
    </source>
</reference>
<feature type="chain" id="PRO_5046882348" description="Lipoprotein" evidence="1">
    <location>
        <begin position="19"/>
        <end position="80"/>
    </location>
</feature>
<name>A0ABZ2RRR1_9BACT</name>
<keyword evidence="3" id="KW-1185">Reference proteome</keyword>
<dbReference type="EMBL" id="CP148067">
    <property type="protein sequence ID" value="WXL29095.1"/>
    <property type="molecule type" value="Genomic_DNA"/>
</dbReference>
<feature type="signal peptide" evidence="1">
    <location>
        <begin position="1"/>
        <end position="18"/>
    </location>
</feature>
<evidence type="ECO:0000313" key="2">
    <source>
        <dbReference type="EMBL" id="WXL29095.1"/>
    </source>
</evidence>